<evidence type="ECO:0000256" key="1">
    <source>
        <dbReference type="SAM" id="Phobius"/>
    </source>
</evidence>
<name>A0A292ZB00_SPHSA</name>
<evidence type="ECO:0000259" key="2">
    <source>
        <dbReference type="Pfam" id="PF11127"/>
    </source>
</evidence>
<reference evidence="3 4" key="1">
    <citation type="journal article" date="2013" name="Biodegradation">
        <title>Occurrence of 4-tert-butylphenol (4-t-BP) biodegradation in an aquatic sample caused by the presence of Spirodela polyrrhiza and isolation of a 4-t-BP-utilizing bacterium.</title>
        <authorList>
            <person name="Ogata Y."/>
            <person name="Toyama T."/>
            <person name="Yu N."/>
            <person name="Wang X."/>
            <person name="Sei K."/>
            <person name="Ike M."/>
        </authorList>
    </citation>
    <scope>NUCLEOTIDE SEQUENCE [LARGE SCALE GENOMIC DNA]</scope>
    <source>
        <strain evidence="3 4">OMI</strain>
    </source>
</reference>
<protein>
    <recommendedName>
        <fullName evidence="2">Inner membrane protein YgaP-like transmembrane domain-containing protein</fullName>
    </recommendedName>
</protein>
<reference evidence="3 4" key="2">
    <citation type="journal article" date="2013" name="Environ. Sci. Technol.">
        <title>The 4-tert-butylphenol-utilizing bacterium Sphingobium fuliginis OMI can degrade bisphenols via phenolic ring hydroxylation and meta-cleavage pathway.</title>
        <authorList>
            <person name="Ogata Y."/>
            <person name="Goda S."/>
            <person name="Toyama T."/>
            <person name="Sei K."/>
            <person name="Ike M."/>
        </authorList>
    </citation>
    <scope>NUCLEOTIDE SEQUENCE [LARGE SCALE GENOMIC DNA]</scope>
    <source>
        <strain evidence="3 4">OMI</strain>
    </source>
</reference>
<gene>
    <name evidence="3" type="ORF">SFOMI_0542</name>
</gene>
<sequence length="62" mass="6734">MSRNEGTIDRLLRVIVGLVLIALVFVGPRSAWGWIGVVPLLTGLVGMCPIYSLLGINTCPRR</sequence>
<proteinExistence type="predicted"/>
<feature type="domain" description="Inner membrane protein YgaP-like transmembrane" evidence="2">
    <location>
        <begin position="1"/>
        <end position="61"/>
    </location>
</feature>
<keyword evidence="1" id="KW-0472">Membrane</keyword>
<dbReference type="Pfam" id="PF11127">
    <property type="entry name" value="YgaP-like_TM"/>
    <property type="match status" value="1"/>
</dbReference>
<dbReference type="RefSeq" id="WP_012049915.1">
    <property type="nucleotide sequence ID" value="NZ_BEWI01000030.1"/>
</dbReference>
<evidence type="ECO:0000313" key="4">
    <source>
        <dbReference type="Proteomes" id="UP000221538"/>
    </source>
</evidence>
<keyword evidence="1" id="KW-1133">Transmembrane helix</keyword>
<dbReference type="Proteomes" id="UP000221538">
    <property type="component" value="Unassembled WGS sequence"/>
</dbReference>
<evidence type="ECO:0000313" key="3">
    <source>
        <dbReference type="EMBL" id="GAY20020.1"/>
    </source>
</evidence>
<organism evidence="3 4">
    <name type="scientific">Sphingobium fuliginis (strain ATCC 27551)</name>
    <dbReference type="NCBI Taxonomy" id="336203"/>
    <lineage>
        <taxon>Bacteria</taxon>
        <taxon>Pseudomonadati</taxon>
        <taxon>Pseudomonadota</taxon>
        <taxon>Alphaproteobacteria</taxon>
        <taxon>Sphingomonadales</taxon>
        <taxon>Sphingomonadaceae</taxon>
        <taxon>Sphingobium</taxon>
    </lineage>
</organism>
<keyword evidence="1" id="KW-0812">Transmembrane</keyword>
<dbReference type="InterPro" id="IPR021309">
    <property type="entry name" value="YgaP-like_TM"/>
</dbReference>
<accession>A0A292ZB00</accession>
<comment type="caution">
    <text evidence="3">The sequence shown here is derived from an EMBL/GenBank/DDBJ whole genome shotgun (WGS) entry which is preliminary data.</text>
</comment>
<dbReference type="EMBL" id="BEWI01000030">
    <property type="protein sequence ID" value="GAY20020.1"/>
    <property type="molecule type" value="Genomic_DNA"/>
</dbReference>
<dbReference type="AlphaFoldDB" id="A0A292ZB00"/>
<feature type="transmembrane region" description="Helical" evidence="1">
    <location>
        <begin position="12"/>
        <end position="28"/>
    </location>
</feature>
<feature type="transmembrane region" description="Helical" evidence="1">
    <location>
        <begin position="34"/>
        <end position="54"/>
    </location>
</feature>